<dbReference type="CDD" id="cd06257">
    <property type="entry name" value="DnaJ"/>
    <property type="match status" value="1"/>
</dbReference>
<evidence type="ECO:0000259" key="2">
    <source>
        <dbReference type="PROSITE" id="PS50076"/>
    </source>
</evidence>
<keyword evidence="1" id="KW-1133">Transmembrane helix</keyword>
<protein>
    <submittedName>
        <fullName evidence="4">J domain-containing protein</fullName>
    </submittedName>
</protein>
<proteinExistence type="predicted"/>
<dbReference type="Gene3D" id="1.10.287.110">
    <property type="entry name" value="DnaJ domain"/>
    <property type="match status" value="1"/>
</dbReference>
<dbReference type="PRINTS" id="PR00625">
    <property type="entry name" value="JDOMAIN"/>
</dbReference>
<keyword evidence="1" id="KW-0812">Transmembrane</keyword>
<dbReference type="InterPro" id="IPR001623">
    <property type="entry name" value="DnaJ_domain"/>
</dbReference>
<accession>A0A915PPZ8</accession>
<feature type="domain" description="J" evidence="2">
    <location>
        <begin position="33"/>
        <end position="109"/>
    </location>
</feature>
<reference evidence="4" key="1">
    <citation type="submission" date="2022-11" db="UniProtKB">
        <authorList>
            <consortium name="WormBaseParasite"/>
        </authorList>
    </citation>
    <scope>IDENTIFICATION</scope>
</reference>
<dbReference type="AlphaFoldDB" id="A0A915PPZ8"/>
<keyword evidence="1" id="KW-0472">Membrane</keyword>
<feature type="transmembrane region" description="Helical" evidence="1">
    <location>
        <begin position="162"/>
        <end position="183"/>
    </location>
</feature>
<dbReference type="Proteomes" id="UP000887581">
    <property type="component" value="Unplaced"/>
</dbReference>
<dbReference type="SUPFAM" id="SSF46565">
    <property type="entry name" value="Chaperone J-domain"/>
    <property type="match status" value="1"/>
</dbReference>
<evidence type="ECO:0000256" key="1">
    <source>
        <dbReference type="SAM" id="Phobius"/>
    </source>
</evidence>
<dbReference type="InterPro" id="IPR052763">
    <property type="entry name" value="DnaJ_C4"/>
</dbReference>
<dbReference type="PANTHER" id="PTHR44825:SF1">
    <property type="entry name" value="DNAJ HOMOLOG SUBFAMILY C MEMBER 4"/>
    <property type="match status" value="1"/>
</dbReference>
<dbReference type="PANTHER" id="PTHR44825">
    <property type="match status" value="1"/>
</dbReference>
<dbReference type="SMART" id="SM00271">
    <property type="entry name" value="DnaJ"/>
    <property type="match status" value="1"/>
</dbReference>
<evidence type="ECO:0000313" key="4">
    <source>
        <dbReference type="WBParaSite" id="sdigi.contig183.g5796.t1"/>
    </source>
</evidence>
<dbReference type="WBParaSite" id="sdigi.contig183.g5796.t1">
    <property type="protein sequence ID" value="sdigi.contig183.g5796.t1"/>
    <property type="gene ID" value="sdigi.contig183.g5796"/>
</dbReference>
<keyword evidence="3" id="KW-1185">Reference proteome</keyword>
<sequence length="204" mass="23935">MINFTRNCLHFERPLFAILIERSLASYVRRKRNHYDVLGVPYDATAEEIKNAFVKKSQELHPDGKNFNPEVIRSMDKYAPDLTEQFMQLKTAYDILRRSVRRKQYDQMMGIERLKRFTKKSENLYDIGDKQYNVVQNFAMSAREFVSRDFYVRLADSSDNSLLYFTGGGLLVILVLQKLYVWYLESISDEKSGVVKSEEKSAVK</sequence>
<dbReference type="PROSITE" id="PS50076">
    <property type="entry name" value="DNAJ_2"/>
    <property type="match status" value="1"/>
</dbReference>
<name>A0A915PPZ8_9BILA</name>
<evidence type="ECO:0000313" key="3">
    <source>
        <dbReference type="Proteomes" id="UP000887581"/>
    </source>
</evidence>
<dbReference type="InterPro" id="IPR036869">
    <property type="entry name" value="J_dom_sf"/>
</dbReference>
<organism evidence="3 4">
    <name type="scientific">Setaria digitata</name>
    <dbReference type="NCBI Taxonomy" id="48799"/>
    <lineage>
        <taxon>Eukaryota</taxon>
        <taxon>Metazoa</taxon>
        <taxon>Ecdysozoa</taxon>
        <taxon>Nematoda</taxon>
        <taxon>Chromadorea</taxon>
        <taxon>Rhabditida</taxon>
        <taxon>Spirurina</taxon>
        <taxon>Spiruromorpha</taxon>
        <taxon>Filarioidea</taxon>
        <taxon>Setariidae</taxon>
        <taxon>Setaria</taxon>
    </lineage>
</organism>
<dbReference type="Pfam" id="PF00226">
    <property type="entry name" value="DnaJ"/>
    <property type="match status" value="1"/>
</dbReference>